<evidence type="ECO:0000313" key="2">
    <source>
        <dbReference type="EMBL" id="KAF1839513.1"/>
    </source>
</evidence>
<feature type="compositionally biased region" description="Basic and acidic residues" evidence="1">
    <location>
        <begin position="468"/>
        <end position="488"/>
    </location>
</feature>
<feature type="region of interest" description="Disordered" evidence="1">
    <location>
        <begin position="586"/>
        <end position="606"/>
    </location>
</feature>
<feature type="region of interest" description="Disordered" evidence="1">
    <location>
        <begin position="510"/>
        <end position="558"/>
    </location>
</feature>
<feature type="compositionally biased region" description="Basic and acidic residues" evidence="1">
    <location>
        <begin position="358"/>
        <end position="384"/>
    </location>
</feature>
<organism evidence="2 3">
    <name type="scientific">Decorospora gaudefroyi</name>
    <dbReference type="NCBI Taxonomy" id="184978"/>
    <lineage>
        <taxon>Eukaryota</taxon>
        <taxon>Fungi</taxon>
        <taxon>Dikarya</taxon>
        <taxon>Ascomycota</taxon>
        <taxon>Pezizomycotina</taxon>
        <taxon>Dothideomycetes</taxon>
        <taxon>Pleosporomycetidae</taxon>
        <taxon>Pleosporales</taxon>
        <taxon>Pleosporineae</taxon>
        <taxon>Pleosporaceae</taxon>
        <taxon>Decorospora</taxon>
    </lineage>
</organism>
<dbReference type="EMBL" id="ML975245">
    <property type="protein sequence ID" value="KAF1839513.1"/>
    <property type="molecule type" value="Genomic_DNA"/>
</dbReference>
<name>A0A6A5L000_9PLEO</name>
<feature type="region of interest" description="Disordered" evidence="1">
    <location>
        <begin position="324"/>
        <end position="488"/>
    </location>
</feature>
<dbReference type="OrthoDB" id="3682764at2759"/>
<accession>A0A6A5L000</accession>
<dbReference type="Proteomes" id="UP000800040">
    <property type="component" value="Unassembled WGS sequence"/>
</dbReference>
<feature type="compositionally biased region" description="Basic and acidic residues" evidence="1">
    <location>
        <begin position="259"/>
        <end position="275"/>
    </location>
</feature>
<dbReference type="AlphaFoldDB" id="A0A6A5L000"/>
<feature type="compositionally biased region" description="Polar residues" evidence="1">
    <location>
        <begin position="338"/>
        <end position="347"/>
    </location>
</feature>
<evidence type="ECO:0000256" key="1">
    <source>
        <dbReference type="SAM" id="MobiDB-lite"/>
    </source>
</evidence>
<feature type="compositionally biased region" description="Basic and acidic residues" evidence="1">
    <location>
        <begin position="527"/>
        <end position="552"/>
    </location>
</feature>
<sequence>MAASKAETWLPNFPPRYSPAASSRLATTSRRFNTKICKGTTKPLAFDRFKPISWCDFKIPSTDEQIRADTYEGVPMYPIPSSHDGFTIVRRYLYSALTGTGWGISGKYPAAVRATVEGWYGNGRFFRMQCEEQDGLKDLCPPVGRDSEGFEVSFDARLRDLIRNCVRYESHVLLQQDMGIGDAGSAARSYEDDLEIQYVGRDHKDEEGVGGKGKMHDLVEKAEAVAKQPHGRSEKEPDTELPEGPVALDADDCSVYTETAKEDTAPRPGSPRRDSGFSADVAKQEADGKQDLAAPYTSLIAHKIELAPPLEPIRRPHLWEPRAKPSYHEQSFHHQQRPNEQTRTSPVRSRRNPTLPEPARKPCHDARPYRQPKEDMPSLQRKDSISSIASMESGLSKVSTKRAEFPVPTARGSGAASSSTLSQNPPAGYKHKRRGVTQAGNLKSVSPLETRLEAAQETSASRQQEAIASRKAEAKREAALEARKERQGRALDAILADGPLEREMVTGMAAAKKERQQRAMDAMFADRPPRDGRPVVKKDSGMREGREGREVGEVGDGGMMNTAVSVAKRAAALGSNVEDVKKLNHHERFKGKTSGALFSRVLGRKK</sequence>
<gene>
    <name evidence="2" type="ORF">BDW02DRAFT_155604</name>
</gene>
<reference evidence="2" key="1">
    <citation type="submission" date="2020-01" db="EMBL/GenBank/DDBJ databases">
        <authorList>
            <consortium name="DOE Joint Genome Institute"/>
            <person name="Haridas S."/>
            <person name="Albert R."/>
            <person name="Binder M."/>
            <person name="Bloem J."/>
            <person name="Labutti K."/>
            <person name="Salamov A."/>
            <person name="Andreopoulos B."/>
            <person name="Baker S.E."/>
            <person name="Barry K."/>
            <person name="Bills G."/>
            <person name="Bluhm B.H."/>
            <person name="Cannon C."/>
            <person name="Castanera R."/>
            <person name="Culley D.E."/>
            <person name="Daum C."/>
            <person name="Ezra D."/>
            <person name="Gonzalez J.B."/>
            <person name="Henrissat B."/>
            <person name="Kuo A."/>
            <person name="Liang C."/>
            <person name="Lipzen A."/>
            <person name="Lutzoni F."/>
            <person name="Magnuson J."/>
            <person name="Mondo S."/>
            <person name="Nolan M."/>
            <person name="Ohm R."/>
            <person name="Pangilinan J."/>
            <person name="Park H.-J."/>
            <person name="Ramirez L."/>
            <person name="Alfaro M."/>
            <person name="Sun H."/>
            <person name="Tritt A."/>
            <person name="Yoshinaga Y."/>
            <person name="Zwiers L.-H."/>
            <person name="Turgeon B.G."/>
            <person name="Goodwin S.B."/>
            <person name="Spatafora J.W."/>
            <person name="Crous P.W."/>
            <person name="Grigoriev I.V."/>
        </authorList>
    </citation>
    <scope>NUCLEOTIDE SEQUENCE</scope>
    <source>
        <strain evidence="2">P77</strain>
    </source>
</reference>
<evidence type="ECO:0000313" key="3">
    <source>
        <dbReference type="Proteomes" id="UP000800040"/>
    </source>
</evidence>
<protein>
    <submittedName>
        <fullName evidence="2">Uncharacterized protein</fullName>
    </submittedName>
</protein>
<proteinExistence type="predicted"/>
<feature type="region of interest" description="Disordered" evidence="1">
    <location>
        <begin position="224"/>
        <end position="290"/>
    </location>
</feature>
<keyword evidence="3" id="KW-1185">Reference proteome</keyword>